<reference evidence="6 7" key="2">
    <citation type="submission" date="2018-10" db="EMBL/GenBank/DDBJ databases">
        <authorList>
            <consortium name="Pathogen Informatics"/>
        </authorList>
    </citation>
    <scope>NUCLEOTIDE SEQUENCE [LARGE SCALE GENOMIC DNA]</scope>
</reference>
<accession>A0A0N4V8I2</accession>
<dbReference type="STRING" id="51028.A0A0N4V8I2"/>
<dbReference type="WBParaSite" id="EVEC_0000668601-mRNA-1">
    <property type="protein sequence ID" value="EVEC_0000668601-mRNA-1"/>
    <property type="gene ID" value="EVEC_0000668601"/>
</dbReference>
<organism evidence="8">
    <name type="scientific">Enterobius vermicularis</name>
    <name type="common">Human pinworm</name>
    <dbReference type="NCBI Taxonomy" id="51028"/>
    <lineage>
        <taxon>Eukaryota</taxon>
        <taxon>Metazoa</taxon>
        <taxon>Ecdysozoa</taxon>
        <taxon>Nematoda</taxon>
        <taxon>Chromadorea</taxon>
        <taxon>Rhabditida</taxon>
        <taxon>Spirurina</taxon>
        <taxon>Oxyuridomorpha</taxon>
        <taxon>Oxyuroidea</taxon>
        <taxon>Oxyuridae</taxon>
        <taxon>Enterobius</taxon>
    </lineage>
</organism>
<dbReference type="InterPro" id="IPR003689">
    <property type="entry name" value="ZIP"/>
</dbReference>
<feature type="transmembrane region" description="Helical" evidence="5">
    <location>
        <begin position="309"/>
        <end position="330"/>
    </location>
</feature>
<gene>
    <name evidence="6" type="ORF">EVEC_LOCUS6234</name>
</gene>
<protein>
    <submittedName>
        <fullName evidence="8">Zinc transporter ZIP3</fullName>
    </submittedName>
</protein>
<evidence type="ECO:0000256" key="4">
    <source>
        <dbReference type="ARBA" id="ARBA00023136"/>
    </source>
</evidence>
<comment type="subcellular location">
    <subcellularLocation>
        <location evidence="1">Membrane</location>
        <topology evidence="1">Multi-pass membrane protein</topology>
    </subcellularLocation>
</comment>
<evidence type="ECO:0000256" key="5">
    <source>
        <dbReference type="SAM" id="Phobius"/>
    </source>
</evidence>
<feature type="transmembrane region" description="Helical" evidence="5">
    <location>
        <begin position="48"/>
        <end position="71"/>
    </location>
</feature>
<keyword evidence="4 5" id="KW-0472">Membrane</keyword>
<dbReference type="PANTHER" id="PTHR11040">
    <property type="entry name" value="ZINC/IRON TRANSPORTER"/>
    <property type="match status" value="1"/>
</dbReference>
<evidence type="ECO:0000313" key="7">
    <source>
        <dbReference type="Proteomes" id="UP000274131"/>
    </source>
</evidence>
<sequence length="386" mass="43101">MDIIWLKILLLLIMIAVTFIAGMLPLLKLLRKSAATASTSAKRRNFSLLLCLLTCFSGGVFFATCFLHLFPELNEHLNNVINYHMDVSYPLAELLSCCGFFLLFFVEEIFLLALPGLAHSHGSSSTHVVVHSAKKTLLKTNGNSAHRLSAVGHCKILKPKNWDWASCECFFLQVFIFRMLALAEPEACETNCETVKEDPPILMKSQPHAHSHGIRSITFVLAISFHSIIEGLAFGVQTDTAEIGALFISLMVHKVIVAFSVGLQLARTHAHALRWVGFSILLFAAMSPLGAVIGMFVQNAHIDSEVKDYLILIFQGLAVGTFIYVTFFEVLLHERDNEHPNLLKLICMLVGFALVGLLRLFDEHEHSHDHGQKHEHPLFTTESIFK</sequence>
<evidence type="ECO:0000256" key="1">
    <source>
        <dbReference type="ARBA" id="ARBA00004141"/>
    </source>
</evidence>
<evidence type="ECO:0000313" key="6">
    <source>
        <dbReference type="EMBL" id="VDD91483.1"/>
    </source>
</evidence>
<dbReference type="Pfam" id="PF02535">
    <property type="entry name" value="Zip"/>
    <property type="match status" value="1"/>
</dbReference>
<dbReference type="EMBL" id="UXUI01008430">
    <property type="protein sequence ID" value="VDD91483.1"/>
    <property type="molecule type" value="Genomic_DNA"/>
</dbReference>
<feature type="transmembrane region" description="Helical" evidence="5">
    <location>
        <begin position="6"/>
        <end position="27"/>
    </location>
</feature>
<dbReference type="GO" id="GO:0005886">
    <property type="term" value="C:plasma membrane"/>
    <property type="evidence" value="ECO:0007669"/>
    <property type="project" value="TreeGrafter"/>
</dbReference>
<feature type="transmembrane region" description="Helical" evidence="5">
    <location>
        <begin position="342"/>
        <end position="361"/>
    </location>
</feature>
<feature type="transmembrane region" description="Helical" evidence="5">
    <location>
        <begin position="275"/>
        <end position="297"/>
    </location>
</feature>
<keyword evidence="3 5" id="KW-1133">Transmembrane helix</keyword>
<feature type="transmembrane region" description="Helical" evidence="5">
    <location>
        <begin position="91"/>
        <end position="114"/>
    </location>
</feature>
<evidence type="ECO:0000313" key="8">
    <source>
        <dbReference type="WBParaSite" id="EVEC_0000668601-mRNA-1"/>
    </source>
</evidence>
<evidence type="ECO:0000256" key="2">
    <source>
        <dbReference type="ARBA" id="ARBA00022692"/>
    </source>
</evidence>
<dbReference type="GO" id="GO:0005385">
    <property type="term" value="F:zinc ion transmembrane transporter activity"/>
    <property type="evidence" value="ECO:0007669"/>
    <property type="project" value="TreeGrafter"/>
</dbReference>
<proteinExistence type="predicted"/>
<dbReference type="Proteomes" id="UP000274131">
    <property type="component" value="Unassembled WGS sequence"/>
</dbReference>
<feature type="transmembrane region" description="Helical" evidence="5">
    <location>
        <begin position="243"/>
        <end position="263"/>
    </location>
</feature>
<name>A0A0N4V8I2_ENTVE</name>
<dbReference type="AlphaFoldDB" id="A0A0N4V8I2"/>
<keyword evidence="7" id="KW-1185">Reference proteome</keyword>
<dbReference type="OrthoDB" id="448280at2759"/>
<feature type="transmembrane region" description="Helical" evidence="5">
    <location>
        <begin position="213"/>
        <end position="237"/>
    </location>
</feature>
<dbReference type="PANTHER" id="PTHR11040:SF219">
    <property type="entry name" value="ZRT (ZRT), IRT- (IRT-) LIKE PROTEIN TRANSPORTER"/>
    <property type="match status" value="1"/>
</dbReference>
<evidence type="ECO:0000256" key="3">
    <source>
        <dbReference type="ARBA" id="ARBA00022989"/>
    </source>
</evidence>
<keyword evidence="2 5" id="KW-0812">Transmembrane</keyword>
<reference evidence="8" key="1">
    <citation type="submission" date="2017-02" db="UniProtKB">
        <authorList>
            <consortium name="WormBaseParasite"/>
        </authorList>
    </citation>
    <scope>IDENTIFICATION</scope>
</reference>